<evidence type="ECO:0000313" key="4">
    <source>
        <dbReference type="EMBL" id="CAB4182230.1"/>
    </source>
</evidence>
<gene>
    <name evidence="4" type="ORF">UFOVP1065_181</name>
    <name evidence="5" type="ORF">UFOVP1198_150</name>
    <name evidence="6" type="ORF">UFOVP1418_142</name>
    <name evidence="8" type="ORF">UFOVP1524_8</name>
    <name evidence="7" type="ORF">UFOVP1651_8</name>
    <name evidence="2" type="ORF">UFOVP908_219</name>
    <name evidence="3" type="ORF">UFOVP990_150</name>
</gene>
<dbReference type="EMBL" id="LR796860">
    <property type="protein sequence ID" value="CAB4171090.1"/>
    <property type="molecule type" value="Genomic_DNA"/>
</dbReference>
<protein>
    <submittedName>
        <fullName evidence="4">Uncharacterized protein</fullName>
    </submittedName>
</protein>
<evidence type="ECO:0000313" key="5">
    <source>
        <dbReference type="EMBL" id="CAB4190810.1"/>
    </source>
</evidence>
<name>A0A6J5QBY2_9CAUD</name>
<dbReference type="EMBL" id="LR797369">
    <property type="protein sequence ID" value="CAB4211159.1"/>
    <property type="molecule type" value="Genomic_DNA"/>
</dbReference>
<evidence type="ECO:0000313" key="6">
    <source>
        <dbReference type="EMBL" id="CAB4211159.1"/>
    </source>
</evidence>
<evidence type="ECO:0000313" key="2">
    <source>
        <dbReference type="EMBL" id="CAB4171090.1"/>
    </source>
</evidence>
<dbReference type="EMBL" id="LR797518">
    <property type="protein sequence ID" value="CAB4222330.1"/>
    <property type="molecule type" value="Genomic_DNA"/>
</dbReference>
<evidence type="ECO:0000313" key="3">
    <source>
        <dbReference type="EMBL" id="CAB4177043.1"/>
    </source>
</evidence>
<reference evidence="4" key="1">
    <citation type="submission" date="2020-05" db="EMBL/GenBank/DDBJ databases">
        <authorList>
            <person name="Chiriac C."/>
            <person name="Salcher M."/>
            <person name="Ghai R."/>
            <person name="Kavagutti S V."/>
        </authorList>
    </citation>
    <scope>NUCLEOTIDE SEQUENCE</scope>
</reference>
<evidence type="ECO:0000313" key="8">
    <source>
        <dbReference type="EMBL" id="CAB5227629.1"/>
    </source>
</evidence>
<sequence length="119" mass="13708">MIYTRQTSGRKKASKKTLRLREQRKDFFGAILANKKRERPNNMPDLSVEQRTAPCSDSIPGYGFKRSVDDYKWKRDKEESAATIAEIERKKTRIAPAYNKGATQYITEGTDPTHLGRKI</sequence>
<dbReference type="EMBL" id="LR797157">
    <property type="protein sequence ID" value="CAB4190810.1"/>
    <property type="molecule type" value="Genomic_DNA"/>
</dbReference>
<organism evidence="4">
    <name type="scientific">uncultured Caudovirales phage</name>
    <dbReference type="NCBI Taxonomy" id="2100421"/>
    <lineage>
        <taxon>Viruses</taxon>
        <taxon>Duplodnaviria</taxon>
        <taxon>Heunggongvirae</taxon>
        <taxon>Uroviricota</taxon>
        <taxon>Caudoviricetes</taxon>
        <taxon>Peduoviridae</taxon>
        <taxon>Maltschvirus</taxon>
        <taxon>Maltschvirus maltsch</taxon>
    </lineage>
</organism>
<dbReference type="EMBL" id="LR797021">
    <property type="protein sequence ID" value="CAB4182230.1"/>
    <property type="molecule type" value="Genomic_DNA"/>
</dbReference>
<evidence type="ECO:0000313" key="7">
    <source>
        <dbReference type="EMBL" id="CAB4222330.1"/>
    </source>
</evidence>
<feature type="region of interest" description="Disordered" evidence="1">
    <location>
        <begin position="38"/>
        <end position="59"/>
    </location>
</feature>
<dbReference type="EMBL" id="LR796945">
    <property type="protein sequence ID" value="CAB4177043.1"/>
    <property type="molecule type" value="Genomic_DNA"/>
</dbReference>
<evidence type="ECO:0000256" key="1">
    <source>
        <dbReference type="SAM" id="MobiDB-lite"/>
    </source>
</evidence>
<dbReference type="EMBL" id="LR798378">
    <property type="protein sequence ID" value="CAB5227629.1"/>
    <property type="molecule type" value="Genomic_DNA"/>
</dbReference>
<accession>A0A6J5QBY2</accession>
<proteinExistence type="predicted"/>